<gene>
    <name evidence="1" type="ORF">HMPREF0889_1232</name>
</gene>
<proteinExistence type="predicted"/>
<dbReference type="EMBL" id="ADGP01000023">
    <property type="protein sequence ID" value="EFD93557.1"/>
    <property type="molecule type" value="Genomic_DNA"/>
</dbReference>
<accession>D3LW90</accession>
<organism evidence="1 2">
    <name type="scientific">Megasphaera lornae</name>
    <dbReference type="NCBI Taxonomy" id="1000568"/>
    <lineage>
        <taxon>Bacteria</taxon>
        <taxon>Bacillati</taxon>
        <taxon>Bacillota</taxon>
        <taxon>Negativicutes</taxon>
        <taxon>Veillonellales</taxon>
        <taxon>Veillonellaceae</taxon>
        <taxon>Megasphaera</taxon>
    </lineage>
</organism>
<dbReference type="AlphaFoldDB" id="D3LW90"/>
<name>D3LW90_9FIRM</name>
<comment type="caution">
    <text evidence="1">The sequence shown here is derived from an EMBL/GenBank/DDBJ whole genome shotgun (WGS) entry which is preliminary data.</text>
</comment>
<dbReference type="STRING" id="699218.HMPREF0889_1232"/>
<dbReference type="Proteomes" id="UP000003242">
    <property type="component" value="Unassembled WGS sequence"/>
</dbReference>
<reference evidence="2" key="1">
    <citation type="submission" date="2009-12" db="EMBL/GenBank/DDBJ databases">
        <title>Sequence of Clostridiales genomosp. BVAB3 str. UPII9-5.</title>
        <authorList>
            <person name="Madupu R."/>
            <person name="Durkin A.S."/>
            <person name="Torralba M."/>
            <person name="Methe B."/>
            <person name="Sutton G.G."/>
            <person name="Strausberg R.L."/>
            <person name="Nelson K.E."/>
        </authorList>
    </citation>
    <scope>NUCLEOTIDE SEQUENCE [LARGE SCALE GENOMIC DNA]</scope>
    <source>
        <strain evidence="2">28L</strain>
    </source>
</reference>
<evidence type="ECO:0000313" key="2">
    <source>
        <dbReference type="Proteomes" id="UP000003242"/>
    </source>
</evidence>
<sequence length="46" mass="5327">MGKHLVCLYRHGDGIYFFIPIVDIIGFPTVRLPSWFYCMVRHGTAV</sequence>
<evidence type="ECO:0000313" key="1">
    <source>
        <dbReference type="EMBL" id="EFD93557.1"/>
    </source>
</evidence>
<protein>
    <submittedName>
        <fullName evidence="1">Uncharacterized protein</fullName>
    </submittedName>
</protein>